<evidence type="ECO:0000313" key="1">
    <source>
        <dbReference type="EMBL" id="OMO49365.1"/>
    </source>
</evidence>
<evidence type="ECO:0000313" key="2">
    <source>
        <dbReference type="Proteomes" id="UP000188268"/>
    </source>
</evidence>
<reference evidence="1 2" key="1">
    <citation type="submission" date="2013-09" db="EMBL/GenBank/DDBJ databases">
        <title>Corchorus capsularis genome sequencing.</title>
        <authorList>
            <person name="Alam M."/>
            <person name="Haque M.S."/>
            <person name="Islam M.S."/>
            <person name="Emdad E.M."/>
            <person name="Islam M.M."/>
            <person name="Ahmed B."/>
            <person name="Halim A."/>
            <person name="Hossen Q.M.M."/>
            <person name="Hossain M.Z."/>
            <person name="Ahmed R."/>
            <person name="Khan M.M."/>
            <person name="Islam R."/>
            <person name="Rashid M.M."/>
            <person name="Khan S.A."/>
            <person name="Rahman M.S."/>
            <person name="Alam M."/>
        </authorList>
    </citation>
    <scope>NUCLEOTIDE SEQUENCE [LARGE SCALE GENOMIC DNA]</scope>
    <source>
        <strain evidence="2">cv. CVL-1</strain>
        <tissue evidence="1">Whole seedling</tissue>
    </source>
</reference>
<keyword evidence="2" id="KW-1185">Reference proteome</keyword>
<protein>
    <submittedName>
        <fullName evidence="1">Uncharacterized protein</fullName>
    </submittedName>
</protein>
<dbReference type="EMBL" id="AWWV01016503">
    <property type="protein sequence ID" value="OMO49365.1"/>
    <property type="molecule type" value="Genomic_DNA"/>
</dbReference>
<organism evidence="1 2">
    <name type="scientific">Corchorus capsularis</name>
    <name type="common">Jute</name>
    <dbReference type="NCBI Taxonomy" id="210143"/>
    <lineage>
        <taxon>Eukaryota</taxon>
        <taxon>Viridiplantae</taxon>
        <taxon>Streptophyta</taxon>
        <taxon>Embryophyta</taxon>
        <taxon>Tracheophyta</taxon>
        <taxon>Spermatophyta</taxon>
        <taxon>Magnoliopsida</taxon>
        <taxon>eudicotyledons</taxon>
        <taxon>Gunneridae</taxon>
        <taxon>Pentapetalae</taxon>
        <taxon>rosids</taxon>
        <taxon>malvids</taxon>
        <taxon>Malvales</taxon>
        <taxon>Malvaceae</taxon>
        <taxon>Grewioideae</taxon>
        <taxon>Apeibeae</taxon>
        <taxon>Corchorus</taxon>
    </lineage>
</organism>
<comment type="caution">
    <text evidence="1">The sequence shown here is derived from an EMBL/GenBank/DDBJ whole genome shotgun (WGS) entry which is preliminary data.</text>
</comment>
<dbReference type="AlphaFoldDB" id="A0A1R3FUB6"/>
<accession>A0A1R3FUB6</accession>
<dbReference type="Proteomes" id="UP000188268">
    <property type="component" value="Unassembled WGS sequence"/>
</dbReference>
<dbReference type="Gramene" id="OMO49365">
    <property type="protein sequence ID" value="OMO49365"/>
    <property type="gene ID" value="CCACVL1_31058"/>
</dbReference>
<proteinExistence type="predicted"/>
<name>A0A1R3FUB6_COCAP</name>
<gene>
    <name evidence="1" type="ORF">CCACVL1_31058</name>
</gene>
<sequence length="26" mass="2950">MAERAEKVHEVSPGPRSIIRHLLVPQ</sequence>